<dbReference type="InterPro" id="IPR002919">
    <property type="entry name" value="TIL_dom"/>
</dbReference>
<proteinExistence type="predicted"/>
<keyword evidence="1" id="KW-1015">Disulfide bond</keyword>
<dbReference type="InterPro" id="IPR001007">
    <property type="entry name" value="VWF_dom"/>
</dbReference>
<name>A0A9P0FG87_BRAAE</name>
<dbReference type="AlphaFoldDB" id="A0A9P0FG87"/>
<dbReference type="Pfam" id="PF23244">
    <property type="entry name" value="VWF"/>
    <property type="match status" value="1"/>
</dbReference>
<organism evidence="4 5">
    <name type="scientific">Brassicogethes aeneus</name>
    <name type="common">Rape pollen beetle</name>
    <name type="synonym">Meligethes aeneus</name>
    <dbReference type="NCBI Taxonomy" id="1431903"/>
    <lineage>
        <taxon>Eukaryota</taxon>
        <taxon>Metazoa</taxon>
        <taxon>Ecdysozoa</taxon>
        <taxon>Arthropoda</taxon>
        <taxon>Hexapoda</taxon>
        <taxon>Insecta</taxon>
        <taxon>Pterygota</taxon>
        <taxon>Neoptera</taxon>
        <taxon>Endopterygota</taxon>
        <taxon>Coleoptera</taxon>
        <taxon>Polyphaga</taxon>
        <taxon>Cucujiformia</taxon>
        <taxon>Nitidulidae</taxon>
        <taxon>Meligethinae</taxon>
        <taxon>Brassicogethes</taxon>
    </lineage>
</organism>
<dbReference type="GO" id="GO:0005615">
    <property type="term" value="C:extracellular space"/>
    <property type="evidence" value="ECO:0007669"/>
    <property type="project" value="TreeGrafter"/>
</dbReference>
<reference evidence="4" key="1">
    <citation type="submission" date="2021-12" db="EMBL/GenBank/DDBJ databases">
        <authorList>
            <person name="King R."/>
        </authorList>
    </citation>
    <scope>NUCLEOTIDE SEQUENCE</scope>
</reference>
<feature type="domain" description="VWFD" evidence="3">
    <location>
        <begin position="95"/>
        <end position="147"/>
    </location>
</feature>
<dbReference type="PANTHER" id="PTHR11339">
    <property type="entry name" value="EXTRACELLULAR MATRIX GLYCOPROTEIN RELATED"/>
    <property type="match status" value="1"/>
</dbReference>
<keyword evidence="2" id="KW-0325">Glycoprotein</keyword>
<protein>
    <recommendedName>
        <fullName evidence="3">VWFD domain-containing protein</fullName>
    </recommendedName>
</protein>
<accession>A0A9P0FG87</accession>
<sequence>MKCTGGKVYYSCGPSKDQPVCGGVTLPTNKGTDCIEGCFCPNGTVLHENKCIVKEECPCKFRGKYFLPGSTIPKDCNTCTCSEGSWICTEVKCRARCSAIGDPHYTTFDGKTYDFMGQCNYYLVKHDNFTIEAENIACAGSISLVKT</sequence>
<evidence type="ECO:0000313" key="4">
    <source>
        <dbReference type="EMBL" id="CAH0555063.1"/>
    </source>
</evidence>
<dbReference type="CDD" id="cd19941">
    <property type="entry name" value="TIL"/>
    <property type="match status" value="1"/>
</dbReference>
<dbReference type="EMBL" id="OV121135">
    <property type="protein sequence ID" value="CAH0555063.1"/>
    <property type="molecule type" value="Genomic_DNA"/>
</dbReference>
<evidence type="ECO:0000313" key="5">
    <source>
        <dbReference type="Proteomes" id="UP001154078"/>
    </source>
</evidence>
<evidence type="ECO:0000256" key="2">
    <source>
        <dbReference type="ARBA" id="ARBA00023180"/>
    </source>
</evidence>
<dbReference type="Proteomes" id="UP001154078">
    <property type="component" value="Chromosome 4"/>
</dbReference>
<dbReference type="SUPFAM" id="SSF57603">
    <property type="entry name" value="FnI-like domain"/>
    <property type="match status" value="1"/>
</dbReference>
<dbReference type="Gene3D" id="2.10.25.10">
    <property type="entry name" value="Laminin"/>
    <property type="match status" value="1"/>
</dbReference>
<dbReference type="Pfam" id="PF01826">
    <property type="entry name" value="TIL"/>
    <property type="match status" value="1"/>
</dbReference>
<dbReference type="OrthoDB" id="6765421at2759"/>
<dbReference type="SMART" id="SM00215">
    <property type="entry name" value="VWC_out"/>
    <property type="match status" value="1"/>
</dbReference>
<dbReference type="InterPro" id="IPR036084">
    <property type="entry name" value="Ser_inhib-like_sf"/>
</dbReference>
<keyword evidence="5" id="KW-1185">Reference proteome</keyword>
<dbReference type="PANTHER" id="PTHR11339:SF386">
    <property type="entry name" value="HEMOLECTIN, ISOFORM A"/>
    <property type="match status" value="1"/>
</dbReference>
<evidence type="ECO:0000256" key="1">
    <source>
        <dbReference type="ARBA" id="ARBA00023157"/>
    </source>
</evidence>
<dbReference type="InterPro" id="IPR050780">
    <property type="entry name" value="Mucin_vWF_Thrombospondin_sf"/>
</dbReference>
<evidence type="ECO:0000259" key="3">
    <source>
        <dbReference type="PROSITE" id="PS51233"/>
    </source>
</evidence>
<dbReference type="Pfam" id="PF00094">
    <property type="entry name" value="VWD"/>
    <property type="match status" value="1"/>
</dbReference>
<dbReference type="SUPFAM" id="SSF57567">
    <property type="entry name" value="Serine protease inhibitors"/>
    <property type="match status" value="1"/>
</dbReference>
<gene>
    <name evidence="4" type="ORF">MELIAE_LOCUS6499</name>
</gene>
<dbReference type="GO" id="GO:0031012">
    <property type="term" value="C:extracellular matrix"/>
    <property type="evidence" value="ECO:0007669"/>
    <property type="project" value="TreeGrafter"/>
</dbReference>
<dbReference type="InterPro" id="IPR001846">
    <property type="entry name" value="VWF_type-D"/>
</dbReference>
<dbReference type="PROSITE" id="PS51233">
    <property type="entry name" value="VWFD"/>
    <property type="match status" value="1"/>
</dbReference>